<proteinExistence type="predicted"/>
<gene>
    <name evidence="2" type="ORF">SARC_02470</name>
</gene>
<reference evidence="2 3" key="1">
    <citation type="submission" date="2011-02" db="EMBL/GenBank/DDBJ databases">
        <title>The Genome Sequence of Sphaeroforma arctica JP610.</title>
        <authorList>
            <consortium name="The Broad Institute Genome Sequencing Platform"/>
            <person name="Russ C."/>
            <person name="Cuomo C."/>
            <person name="Young S.K."/>
            <person name="Zeng Q."/>
            <person name="Gargeya S."/>
            <person name="Alvarado L."/>
            <person name="Berlin A."/>
            <person name="Chapman S.B."/>
            <person name="Chen Z."/>
            <person name="Freedman E."/>
            <person name="Gellesch M."/>
            <person name="Goldberg J."/>
            <person name="Griggs A."/>
            <person name="Gujja S."/>
            <person name="Heilman E."/>
            <person name="Heiman D."/>
            <person name="Howarth C."/>
            <person name="Mehta T."/>
            <person name="Neiman D."/>
            <person name="Pearson M."/>
            <person name="Roberts A."/>
            <person name="Saif S."/>
            <person name="Shea T."/>
            <person name="Shenoy N."/>
            <person name="Sisk P."/>
            <person name="Stolte C."/>
            <person name="Sykes S."/>
            <person name="White J."/>
            <person name="Yandava C."/>
            <person name="Burger G."/>
            <person name="Gray M.W."/>
            <person name="Holland P.W.H."/>
            <person name="King N."/>
            <person name="Lang F.B.F."/>
            <person name="Roger A.J."/>
            <person name="Ruiz-Trillo I."/>
            <person name="Haas B."/>
            <person name="Nusbaum C."/>
            <person name="Birren B."/>
        </authorList>
    </citation>
    <scope>NUCLEOTIDE SEQUENCE [LARGE SCALE GENOMIC DNA]</scope>
    <source>
        <strain evidence="2 3">JP610</strain>
    </source>
</reference>
<evidence type="ECO:0000313" key="3">
    <source>
        <dbReference type="Proteomes" id="UP000054560"/>
    </source>
</evidence>
<feature type="compositionally biased region" description="Basic and acidic residues" evidence="1">
    <location>
        <begin position="228"/>
        <end position="245"/>
    </location>
</feature>
<name>A0A0L0GAQ8_9EUKA</name>
<evidence type="ECO:0000313" key="2">
    <source>
        <dbReference type="EMBL" id="KNC85348.1"/>
    </source>
</evidence>
<dbReference type="RefSeq" id="XP_014159250.1">
    <property type="nucleotide sequence ID" value="XM_014303775.1"/>
</dbReference>
<sequence>MKLPVAPTDPTILCPSTAGWYVCAPRTSHFEIRVSPLFGSLTKKRFASAYDDVLVWLYVDGAVCNVEGNIATKHSDIVYQGIKQIADGDTTVVSRFMFQAAKMTEEEAVRKGEGDGGQDEVGTIRLVFKGAYKGKHEPIGYERYQNHVHKARAKVTEKEAIKKGKSLGVGKGAALNVKRSKHADFEYPEHLQTELFEHEIVIRLRECFWMESRKLVDVKGRACTHSMSGREVKGESSGKRPRLQSDWDLGIKNEDGIIDLC</sequence>
<organism evidence="2 3">
    <name type="scientific">Sphaeroforma arctica JP610</name>
    <dbReference type="NCBI Taxonomy" id="667725"/>
    <lineage>
        <taxon>Eukaryota</taxon>
        <taxon>Ichthyosporea</taxon>
        <taxon>Ichthyophonida</taxon>
        <taxon>Sphaeroforma</taxon>
    </lineage>
</organism>
<dbReference type="EMBL" id="KQ241707">
    <property type="protein sequence ID" value="KNC85348.1"/>
    <property type="molecule type" value="Genomic_DNA"/>
</dbReference>
<accession>A0A0L0GAQ8</accession>
<keyword evidence="3" id="KW-1185">Reference proteome</keyword>
<dbReference type="GeneID" id="25902974"/>
<evidence type="ECO:0000256" key="1">
    <source>
        <dbReference type="SAM" id="MobiDB-lite"/>
    </source>
</evidence>
<feature type="region of interest" description="Disordered" evidence="1">
    <location>
        <begin position="226"/>
        <end position="245"/>
    </location>
</feature>
<dbReference type="AlphaFoldDB" id="A0A0L0GAQ8"/>
<dbReference type="Proteomes" id="UP000054560">
    <property type="component" value="Unassembled WGS sequence"/>
</dbReference>
<protein>
    <submittedName>
        <fullName evidence="2">Uncharacterized protein</fullName>
    </submittedName>
</protein>